<dbReference type="SUPFAM" id="SSF46689">
    <property type="entry name" value="Homeodomain-like"/>
    <property type="match status" value="1"/>
</dbReference>
<keyword evidence="2" id="KW-0238">DNA-binding</keyword>
<proteinExistence type="predicted"/>
<dbReference type="GO" id="GO:0003700">
    <property type="term" value="F:DNA-binding transcription factor activity"/>
    <property type="evidence" value="ECO:0007669"/>
    <property type="project" value="InterPro"/>
</dbReference>
<keyword evidence="2" id="KW-0371">Homeobox</keyword>
<gene>
    <name evidence="5" type="ORF">LR48_Vigan05g164000</name>
</gene>
<dbReference type="GO" id="GO:0003677">
    <property type="term" value="F:DNA binding"/>
    <property type="evidence" value="ECO:0007669"/>
    <property type="project" value="UniProtKB-KW"/>
</dbReference>
<dbReference type="GO" id="GO:0005634">
    <property type="term" value="C:nucleus"/>
    <property type="evidence" value="ECO:0007669"/>
    <property type="project" value="UniProtKB-SubCell"/>
</dbReference>
<evidence type="ECO:0000256" key="1">
    <source>
        <dbReference type="ARBA" id="ARBA00004123"/>
    </source>
</evidence>
<dbReference type="Gramene" id="KOM44035">
    <property type="protein sequence ID" value="KOM44035"/>
    <property type="gene ID" value="LR48_Vigan05g164000"/>
</dbReference>
<dbReference type="STRING" id="3914.A0A0L9UMC6"/>
<dbReference type="PANTHER" id="PTHR46777:SF5">
    <property type="entry name" value="WUSCHEL-RELATED HOMEOBOX 13"/>
    <property type="match status" value="1"/>
</dbReference>
<organism evidence="5 6">
    <name type="scientific">Phaseolus angularis</name>
    <name type="common">Azuki bean</name>
    <name type="synonym">Vigna angularis</name>
    <dbReference type="NCBI Taxonomy" id="3914"/>
    <lineage>
        <taxon>Eukaryota</taxon>
        <taxon>Viridiplantae</taxon>
        <taxon>Streptophyta</taxon>
        <taxon>Embryophyta</taxon>
        <taxon>Tracheophyta</taxon>
        <taxon>Spermatophyta</taxon>
        <taxon>Magnoliopsida</taxon>
        <taxon>eudicotyledons</taxon>
        <taxon>Gunneridae</taxon>
        <taxon>Pentapetalae</taxon>
        <taxon>rosids</taxon>
        <taxon>fabids</taxon>
        <taxon>Fabales</taxon>
        <taxon>Fabaceae</taxon>
        <taxon>Papilionoideae</taxon>
        <taxon>50 kb inversion clade</taxon>
        <taxon>NPAAA clade</taxon>
        <taxon>indigoferoid/millettioid clade</taxon>
        <taxon>Phaseoleae</taxon>
        <taxon>Vigna</taxon>
    </lineage>
</organism>
<evidence type="ECO:0000256" key="2">
    <source>
        <dbReference type="RuleBase" id="RU000682"/>
    </source>
</evidence>
<evidence type="ECO:0000256" key="3">
    <source>
        <dbReference type="SAM" id="MobiDB-lite"/>
    </source>
</evidence>
<dbReference type="Pfam" id="PF00046">
    <property type="entry name" value="Homeodomain"/>
    <property type="match status" value="1"/>
</dbReference>
<feature type="region of interest" description="Disordered" evidence="3">
    <location>
        <begin position="72"/>
        <end position="188"/>
    </location>
</feature>
<keyword evidence="2" id="KW-0539">Nucleus</keyword>
<name>A0A0L9UMC6_PHAAN</name>
<evidence type="ECO:0000313" key="5">
    <source>
        <dbReference type="EMBL" id="KOM44035.1"/>
    </source>
</evidence>
<comment type="subcellular location">
    <subcellularLocation>
        <location evidence="1 2">Nucleus</location>
    </subcellularLocation>
</comment>
<dbReference type="AlphaFoldDB" id="A0A0L9UMC6"/>
<evidence type="ECO:0000259" key="4">
    <source>
        <dbReference type="Pfam" id="PF00046"/>
    </source>
</evidence>
<reference evidence="6" key="1">
    <citation type="journal article" date="2015" name="Proc. Natl. Acad. Sci. U.S.A.">
        <title>Genome sequencing of adzuki bean (Vigna angularis) provides insight into high starch and low fat accumulation and domestication.</title>
        <authorList>
            <person name="Yang K."/>
            <person name="Tian Z."/>
            <person name="Chen C."/>
            <person name="Luo L."/>
            <person name="Zhao B."/>
            <person name="Wang Z."/>
            <person name="Yu L."/>
            <person name="Li Y."/>
            <person name="Sun Y."/>
            <person name="Li W."/>
            <person name="Chen Y."/>
            <person name="Li Y."/>
            <person name="Zhang Y."/>
            <person name="Ai D."/>
            <person name="Zhao J."/>
            <person name="Shang C."/>
            <person name="Ma Y."/>
            <person name="Wu B."/>
            <person name="Wang M."/>
            <person name="Gao L."/>
            <person name="Sun D."/>
            <person name="Zhang P."/>
            <person name="Guo F."/>
            <person name="Wang W."/>
            <person name="Li Y."/>
            <person name="Wang J."/>
            <person name="Varshney R.K."/>
            <person name="Wang J."/>
            <person name="Ling H.Q."/>
            <person name="Wan P."/>
        </authorList>
    </citation>
    <scope>NUCLEOTIDE SEQUENCE</scope>
    <source>
        <strain evidence="6">cv. Jingnong 6</strain>
    </source>
</reference>
<feature type="compositionally biased region" description="Basic and acidic residues" evidence="3">
    <location>
        <begin position="128"/>
        <end position="143"/>
    </location>
</feature>
<accession>A0A0L9UMC6</accession>
<evidence type="ECO:0000313" key="6">
    <source>
        <dbReference type="Proteomes" id="UP000053144"/>
    </source>
</evidence>
<dbReference type="Proteomes" id="UP000053144">
    <property type="component" value="Chromosome 5"/>
</dbReference>
<dbReference type="InterPro" id="IPR001356">
    <property type="entry name" value="HD"/>
</dbReference>
<sequence length="188" mass="21326">MNEMEMERYTSQRWRPTDDQVQMMTHIYNYGVTHPSRAQVVEIASRLKAFADATEYNVHCWFNNHGNRLQASFTPHGSKEVQQRLAPPTPEEASNVGEKQAGDSPWVASKKENHMKKLGGFHSSMHSSHLEERNKRSGTHDYSSKPSSIHTSHGHGRALAKRSQYMALEEGEASIEENHPATVSKELE</sequence>
<feature type="domain" description="Homeobox" evidence="4">
    <location>
        <begin position="12"/>
        <end position="65"/>
    </location>
</feature>
<dbReference type="Gene3D" id="1.10.10.60">
    <property type="entry name" value="Homeodomain-like"/>
    <property type="match status" value="1"/>
</dbReference>
<dbReference type="InterPro" id="IPR044559">
    <property type="entry name" value="WOX13-like"/>
</dbReference>
<dbReference type="EMBL" id="CM003375">
    <property type="protein sequence ID" value="KOM44035.1"/>
    <property type="molecule type" value="Genomic_DNA"/>
</dbReference>
<dbReference type="InterPro" id="IPR009057">
    <property type="entry name" value="Homeodomain-like_sf"/>
</dbReference>
<dbReference type="PANTHER" id="PTHR46777">
    <property type="entry name" value="WUSCHEL-RELATED HOMEOBOX 13"/>
    <property type="match status" value="1"/>
</dbReference>
<protein>
    <recommendedName>
        <fullName evidence="4">Homeobox domain-containing protein</fullName>
    </recommendedName>
</protein>